<sequence>MVCYGYLIFVIRRRRKFRITRRRRIRWLRNILRLRDLLKLWLHSMRDLLKLWLHSNRLHNNLWRRSSVSFVGVHNNNIWSIILACITTAPAAPIATTADENDAYYWDTYNGS</sequence>
<protein>
    <submittedName>
        <fullName evidence="1">Uncharacterized protein</fullName>
    </submittedName>
</protein>
<evidence type="ECO:0000313" key="1">
    <source>
        <dbReference type="EMBL" id="KFM68486.1"/>
    </source>
</evidence>
<name>A0A087TTP7_STEMI</name>
<organism evidence="1 2">
    <name type="scientific">Stegodyphus mimosarum</name>
    <name type="common">African social velvet spider</name>
    <dbReference type="NCBI Taxonomy" id="407821"/>
    <lineage>
        <taxon>Eukaryota</taxon>
        <taxon>Metazoa</taxon>
        <taxon>Ecdysozoa</taxon>
        <taxon>Arthropoda</taxon>
        <taxon>Chelicerata</taxon>
        <taxon>Arachnida</taxon>
        <taxon>Araneae</taxon>
        <taxon>Araneomorphae</taxon>
        <taxon>Entelegynae</taxon>
        <taxon>Eresoidea</taxon>
        <taxon>Eresidae</taxon>
        <taxon>Stegodyphus</taxon>
    </lineage>
</organism>
<dbReference type="AlphaFoldDB" id="A0A087TTP7"/>
<dbReference type="Proteomes" id="UP000054359">
    <property type="component" value="Unassembled WGS sequence"/>
</dbReference>
<reference evidence="1 2" key="1">
    <citation type="submission" date="2013-11" db="EMBL/GenBank/DDBJ databases">
        <title>Genome sequencing of Stegodyphus mimosarum.</title>
        <authorList>
            <person name="Bechsgaard J."/>
        </authorList>
    </citation>
    <scope>NUCLEOTIDE SEQUENCE [LARGE SCALE GENOMIC DNA]</scope>
</reference>
<keyword evidence="2" id="KW-1185">Reference proteome</keyword>
<dbReference type="EMBL" id="KK116691">
    <property type="protein sequence ID" value="KFM68486.1"/>
    <property type="molecule type" value="Genomic_DNA"/>
</dbReference>
<evidence type="ECO:0000313" key="2">
    <source>
        <dbReference type="Proteomes" id="UP000054359"/>
    </source>
</evidence>
<feature type="non-terminal residue" evidence="1">
    <location>
        <position position="112"/>
    </location>
</feature>
<gene>
    <name evidence="1" type="ORF">X975_17090</name>
</gene>
<accession>A0A087TTP7</accession>
<proteinExistence type="predicted"/>